<dbReference type="AlphaFoldDB" id="A0A9P9WDW1"/>
<keyword evidence="8" id="KW-0378">Hydrolase</keyword>
<evidence type="ECO:0000313" key="16">
    <source>
        <dbReference type="EMBL" id="KAI1858645.1"/>
    </source>
</evidence>
<name>A0A9P9WDW1_9PEZI</name>
<dbReference type="Pfam" id="PF14815">
    <property type="entry name" value="NUDIX_4"/>
    <property type="match status" value="1"/>
</dbReference>
<dbReference type="PANTHER" id="PTHR42944">
    <property type="entry name" value="ADENINE DNA GLYCOSYLASE"/>
    <property type="match status" value="1"/>
</dbReference>
<protein>
    <recommendedName>
        <fullName evidence="4 13">Adenine DNA glycosylase</fullName>
        <ecNumber evidence="3 13">3.2.2.31</ecNumber>
    </recommendedName>
</protein>
<dbReference type="GO" id="GO:0051539">
    <property type="term" value="F:4 iron, 4 sulfur cluster binding"/>
    <property type="evidence" value="ECO:0007669"/>
    <property type="project" value="UniProtKB-UniRule"/>
</dbReference>
<evidence type="ECO:0000313" key="17">
    <source>
        <dbReference type="Proteomes" id="UP000829685"/>
    </source>
</evidence>
<dbReference type="EMBL" id="JAFIMR010000036">
    <property type="protein sequence ID" value="KAI1858645.1"/>
    <property type="molecule type" value="Genomic_DNA"/>
</dbReference>
<dbReference type="Gene3D" id="1.10.1670.10">
    <property type="entry name" value="Helix-hairpin-Helix base-excision DNA repair enzymes (C-terminal)"/>
    <property type="match status" value="1"/>
</dbReference>
<reference evidence="16" key="1">
    <citation type="submission" date="2021-03" db="EMBL/GenBank/DDBJ databases">
        <title>Revisited historic fungal species revealed as producer of novel bioactive compounds through whole genome sequencing and comparative genomics.</title>
        <authorList>
            <person name="Vignolle G.A."/>
            <person name="Hochenegger N."/>
            <person name="Mach R.L."/>
            <person name="Mach-Aigner A.R."/>
            <person name="Javad Rahimi M."/>
            <person name="Salim K.A."/>
            <person name="Chan C.M."/>
            <person name="Lim L.B.L."/>
            <person name="Cai F."/>
            <person name="Druzhinina I.S."/>
            <person name="U'Ren J.M."/>
            <person name="Derntl C."/>
        </authorList>
    </citation>
    <scope>NUCLEOTIDE SEQUENCE</scope>
    <source>
        <strain evidence="16">TUCIM 5799</strain>
    </source>
</reference>
<evidence type="ECO:0000256" key="9">
    <source>
        <dbReference type="ARBA" id="ARBA00023004"/>
    </source>
</evidence>
<dbReference type="GO" id="GO:0006298">
    <property type="term" value="P:mismatch repair"/>
    <property type="evidence" value="ECO:0007669"/>
    <property type="project" value="TreeGrafter"/>
</dbReference>
<feature type="compositionally biased region" description="Polar residues" evidence="14">
    <location>
        <begin position="42"/>
        <end position="55"/>
    </location>
</feature>
<dbReference type="CDD" id="cd03431">
    <property type="entry name" value="NUDIX_DNA_Glycosylase_C-MutY"/>
    <property type="match status" value="1"/>
</dbReference>
<evidence type="ECO:0000256" key="12">
    <source>
        <dbReference type="ARBA" id="ARBA00023295"/>
    </source>
</evidence>
<evidence type="ECO:0000256" key="13">
    <source>
        <dbReference type="RuleBase" id="RU365096"/>
    </source>
</evidence>
<dbReference type="InterPro" id="IPR023170">
    <property type="entry name" value="HhH_base_excis_C"/>
</dbReference>
<keyword evidence="17" id="KW-1185">Reference proteome</keyword>
<dbReference type="GO" id="GO:0032357">
    <property type="term" value="F:oxidized purine DNA binding"/>
    <property type="evidence" value="ECO:0007669"/>
    <property type="project" value="TreeGrafter"/>
</dbReference>
<dbReference type="InterPro" id="IPR015797">
    <property type="entry name" value="NUDIX_hydrolase-like_dom_sf"/>
</dbReference>
<dbReference type="InterPro" id="IPR003651">
    <property type="entry name" value="Endonuclease3_FeS-loop_motif"/>
</dbReference>
<evidence type="ECO:0000256" key="5">
    <source>
        <dbReference type="ARBA" id="ARBA00022485"/>
    </source>
</evidence>
<accession>A0A9P9WDW1</accession>
<evidence type="ECO:0000256" key="11">
    <source>
        <dbReference type="ARBA" id="ARBA00023204"/>
    </source>
</evidence>
<dbReference type="CDD" id="cd00056">
    <property type="entry name" value="ENDO3c"/>
    <property type="match status" value="1"/>
</dbReference>
<evidence type="ECO:0000256" key="10">
    <source>
        <dbReference type="ARBA" id="ARBA00023014"/>
    </source>
</evidence>
<dbReference type="GO" id="GO:0046872">
    <property type="term" value="F:metal ion binding"/>
    <property type="evidence" value="ECO:0007669"/>
    <property type="project" value="UniProtKB-UniRule"/>
</dbReference>
<dbReference type="GO" id="GO:0035485">
    <property type="term" value="F:adenine/guanine mispair binding"/>
    <property type="evidence" value="ECO:0007669"/>
    <property type="project" value="TreeGrafter"/>
</dbReference>
<dbReference type="SMART" id="SM00478">
    <property type="entry name" value="ENDO3c"/>
    <property type="match status" value="1"/>
</dbReference>
<dbReference type="InterPro" id="IPR003265">
    <property type="entry name" value="HhH-GPD_domain"/>
</dbReference>
<gene>
    <name evidence="16" type="ORF">JX265_010738</name>
</gene>
<sequence>MRRSTRLVRQSSETFSSRSPVKSESPEEPTESIPKIRKKGITSASNSDAYESSTDQEIKPTTKKRKTSHPAKRSNGNAAALSHLFADGLVSPNSPLPCTLPRRQHSLTYHRPLLLDQATGRASLLTWFDSVTETRGMPWRKPWIDPASVSSPAELRSMLKRRAYEVWISEIMLQQTRVAVVIDYWNRWMAKWPTIHELAAADPEDVLAMWRGLGYYSRATRIHEAAKLVCGDPSLQGLLPQDVVELERKVPGVGRYTAGAISAIVFGRAAPMVDGNVLRVLSRQLGVLGDVKADKKVIDALWAAADALVKAVAKDVGESDEGGDFQESNRPGRWGQALMELGSTVCTPKPNCGTCPITATCRAYAEGLEFSSKKGMPTEDSCIVDIEDSCSLCKSYEEHAVQDEEDEKIVAKLSSKKSSAGGNKKQASLQSFFFAQSQSKKPNKKATSSSEPDATVLEVIVNHARKFPVKVIKKAVREEETIVCAIRRKGDSQFLIQRRPEKGLLAGLWEFPSYILPDTNDSTAKARKGEAAKFVKGLLESEKGLKHVGELGSVPWLFSHLRLTMHVHLFELDDRGNSGAPSNGAMGRKSRWSGDVDAESMGTGMRKCWTLVKESTE</sequence>
<evidence type="ECO:0000256" key="4">
    <source>
        <dbReference type="ARBA" id="ARBA00022023"/>
    </source>
</evidence>
<evidence type="ECO:0000256" key="8">
    <source>
        <dbReference type="ARBA" id="ARBA00022801"/>
    </source>
</evidence>
<dbReference type="Gene3D" id="3.90.79.10">
    <property type="entry name" value="Nucleoside Triphosphate Pyrophosphohydrolase"/>
    <property type="match status" value="1"/>
</dbReference>
<dbReference type="Proteomes" id="UP000829685">
    <property type="component" value="Unassembled WGS sequence"/>
</dbReference>
<organism evidence="16 17">
    <name type="scientific">Neoarthrinium moseri</name>
    <dbReference type="NCBI Taxonomy" id="1658444"/>
    <lineage>
        <taxon>Eukaryota</taxon>
        <taxon>Fungi</taxon>
        <taxon>Dikarya</taxon>
        <taxon>Ascomycota</taxon>
        <taxon>Pezizomycotina</taxon>
        <taxon>Sordariomycetes</taxon>
        <taxon>Xylariomycetidae</taxon>
        <taxon>Amphisphaeriales</taxon>
        <taxon>Apiosporaceae</taxon>
        <taxon>Neoarthrinium</taxon>
    </lineage>
</organism>
<dbReference type="InterPro" id="IPR011257">
    <property type="entry name" value="DNA_glycosylase"/>
</dbReference>
<comment type="function">
    <text evidence="13">Adenine glycosylase active on G-A mispairs.</text>
</comment>
<dbReference type="PANTHER" id="PTHR42944:SF1">
    <property type="entry name" value="ADENINE DNA GLYCOSYLASE"/>
    <property type="match status" value="1"/>
</dbReference>
<keyword evidence="5" id="KW-0004">4Fe-4S</keyword>
<keyword evidence="7 13" id="KW-0227">DNA damage</keyword>
<comment type="caution">
    <text evidence="16">The sequence shown here is derived from an EMBL/GenBank/DDBJ whole genome shotgun (WGS) entry which is preliminary data.</text>
</comment>
<dbReference type="Gene3D" id="1.10.340.30">
    <property type="entry name" value="Hypothetical protein, domain 2"/>
    <property type="match status" value="1"/>
</dbReference>
<evidence type="ECO:0000259" key="15">
    <source>
        <dbReference type="SMART" id="SM00478"/>
    </source>
</evidence>
<dbReference type="GO" id="GO:0005634">
    <property type="term" value="C:nucleus"/>
    <property type="evidence" value="ECO:0007669"/>
    <property type="project" value="TreeGrafter"/>
</dbReference>
<feature type="domain" description="HhH-GPD" evidence="15">
    <location>
        <begin position="172"/>
        <end position="344"/>
    </location>
</feature>
<dbReference type="FunFam" id="1.10.340.30:FF:000002">
    <property type="entry name" value="Adenine DNA glycosylase"/>
    <property type="match status" value="1"/>
</dbReference>
<feature type="compositionally biased region" description="Basic residues" evidence="14">
    <location>
        <begin position="61"/>
        <end position="72"/>
    </location>
</feature>
<feature type="region of interest" description="Disordered" evidence="14">
    <location>
        <begin position="578"/>
        <end position="599"/>
    </location>
</feature>
<evidence type="ECO:0000256" key="2">
    <source>
        <dbReference type="ARBA" id="ARBA00008343"/>
    </source>
</evidence>
<dbReference type="EC" id="3.2.2.31" evidence="3 13"/>
<dbReference type="GO" id="GO:0000701">
    <property type="term" value="F:purine-specific mismatch base pair DNA N-glycosylase activity"/>
    <property type="evidence" value="ECO:0007669"/>
    <property type="project" value="UniProtKB-EC"/>
</dbReference>
<dbReference type="SMART" id="SM00525">
    <property type="entry name" value="FES"/>
    <property type="match status" value="1"/>
</dbReference>
<dbReference type="InterPro" id="IPR029119">
    <property type="entry name" value="MutY_C"/>
</dbReference>
<dbReference type="SUPFAM" id="SSF55811">
    <property type="entry name" value="Nudix"/>
    <property type="match status" value="1"/>
</dbReference>
<dbReference type="Pfam" id="PF00730">
    <property type="entry name" value="HhH-GPD"/>
    <property type="match status" value="1"/>
</dbReference>
<dbReference type="GO" id="GO:0006285">
    <property type="term" value="P:base-excision repair, AP site formation"/>
    <property type="evidence" value="ECO:0007669"/>
    <property type="project" value="UniProtKB-ARBA"/>
</dbReference>
<keyword evidence="12 13" id="KW-0326">Glycosidase</keyword>
<evidence type="ECO:0000256" key="6">
    <source>
        <dbReference type="ARBA" id="ARBA00022723"/>
    </source>
</evidence>
<comment type="catalytic activity">
    <reaction evidence="1 13">
        <text>Hydrolyzes free adenine bases from 7,8-dihydro-8-oxoguanine:adenine mismatched double-stranded DNA, leaving an apurinic site.</text>
        <dbReference type="EC" id="3.2.2.31"/>
    </reaction>
</comment>
<comment type="cofactor">
    <cofactor evidence="13">
        <name>[4Fe-4S] cluster</name>
        <dbReference type="ChEBI" id="CHEBI:49883"/>
    </cofactor>
    <text evidence="13">Binds 1 [4Fe-4S] cluster.</text>
</comment>
<dbReference type="InterPro" id="IPR044298">
    <property type="entry name" value="MIG/MutY"/>
</dbReference>
<comment type="similarity">
    <text evidence="2 13">Belongs to the Nth/MutY family.</text>
</comment>
<keyword evidence="11" id="KW-0234">DNA repair</keyword>
<keyword evidence="6" id="KW-0479">Metal-binding</keyword>
<evidence type="ECO:0000256" key="3">
    <source>
        <dbReference type="ARBA" id="ARBA00012045"/>
    </source>
</evidence>
<evidence type="ECO:0000256" key="14">
    <source>
        <dbReference type="SAM" id="MobiDB-lite"/>
    </source>
</evidence>
<dbReference type="GO" id="GO:0034039">
    <property type="term" value="F:8-oxo-7,8-dihydroguanine DNA N-glycosylase activity"/>
    <property type="evidence" value="ECO:0007669"/>
    <property type="project" value="TreeGrafter"/>
</dbReference>
<evidence type="ECO:0000256" key="7">
    <source>
        <dbReference type="ARBA" id="ARBA00022763"/>
    </source>
</evidence>
<proteinExistence type="inferred from homology"/>
<evidence type="ECO:0000256" key="1">
    <source>
        <dbReference type="ARBA" id="ARBA00000843"/>
    </source>
</evidence>
<feature type="region of interest" description="Disordered" evidence="14">
    <location>
        <begin position="1"/>
        <end position="75"/>
    </location>
</feature>
<keyword evidence="10" id="KW-0411">Iron-sulfur</keyword>
<keyword evidence="9 13" id="KW-0408">Iron</keyword>
<dbReference type="SUPFAM" id="SSF48150">
    <property type="entry name" value="DNA-glycosylase"/>
    <property type="match status" value="1"/>
</dbReference>